<feature type="transmembrane region" description="Helical" evidence="6">
    <location>
        <begin position="273"/>
        <end position="290"/>
    </location>
</feature>
<name>A0ABS7KN23_9BACL</name>
<feature type="transmembrane region" description="Helical" evidence="6">
    <location>
        <begin position="134"/>
        <end position="156"/>
    </location>
</feature>
<dbReference type="Pfam" id="PF07690">
    <property type="entry name" value="MFS_1"/>
    <property type="match status" value="1"/>
</dbReference>
<keyword evidence="4 6" id="KW-1133">Transmembrane helix</keyword>
<proteinExistence type="predicted"/>
<dbReference type="PANTHER" id="PTHR23502">
    <property type="entry name" value="MAJOR FACILITATOR SUPERFAMILY"/>
    <property type="match status" value="1"/>
</dbReference>
<keyword evidence="2" id="KW-0813">Transport</keyword>
<feature type="transmembrane region" description="Helical" evidence="6">
    <location>
        <begin position="206"/>
        <end position="231"/>
    </location>
</feature>
<accession>A0ABS7KN23</accession>
<keyword evidence="5 6" id="KW-0472">Membrane</keyword>
<dbReference type="Proteomes" id="UP000706031">
    <property type="component" value="Unassembled WGS sequence"/>
</dbReference>
<gene>
    <name evidence="8" type="ORF">H7T88_20325</name>
</gene>
<feature type="transmembrane region" description="Helical" evidence="6">
    <location>
        <begin position="296"/>
        <end position="318"/>
    </location>
</feature>
<dbReference type="PROSITE" id="PS50850">
    <property type="entry name" value="MFS"/>
    <property type="match status" value="1"/>
</dbReference>
<feature type="transmembrane region" description="Helical" evidence="6">
    <location>
        <begin position="41"/>
        <end position="60"/>
    </location>
</feature>
<protein>
    <submittedName>
        <fullName evidence="8">MFS transporter</fullName>
    </submittedName>
</protein>
<keyword evidence="3 6" id="KW-0812">Transmembrane</keyword>
<feature type="transmembrane region" description="Helical" evidence="6">
    <location>
        <begin position="243"/>
        <end position="261"/>
    </location>
</feature>
<feature type="domain" description="Major facilitator superfamily (MFS) profile" evidence="7">
    <location>
        <begin position="6"/>
        <end position="385"/>
    </location>
</feature>
<sequence>MRRTLLVYLVSLAAFFGPFTQTLYSPLLPELANKLQTSQDAVNLSIAIYPIFFACMQLVYGPLLDRYGRRKMLLIGFMFYVCATIGVALSDTVTQLIIFRALQAIGVAVGSVAAITIIGDLFEGKKRGRSMGIYQMLVALGPGLGPVVGGIVGQHYGVDHLFWLLFAVSLSFWLILFVGLPETWTPRVNGGQFRLRQMTAVLNHRIGLAIVVLGSVQYAVFYTLLVLLPNILIEGYDLTPSGMGWLFMPISVCIVIGSMIGGRLQEYVEAKKLLLLLAVFNMMSILLFVVTASLSISILAISLAIFGLTLGLSLPVQITILADEMPNHRASATGVYNFFRYVWMTIGPIAGTSFYRFGYKIEFLVFVLIFVVVLFFMYSRFFGRTKESRSMEA</sequence>
<evidence type="ECO:0000256" key="2">
    <source>
        <dbReference type="ARBA" id="ARBA00022448"/>
    </source>
</evidence>
<feature type="transmembrane region" description="Helical" evidence="6">
    <location>
        <begin position="101"/>
        <end position="122"/>
    </location>
</feature>
<dbReference type="RefSeq" id="WP_221790053.1">
    <property type="nucleotide sequence ID" value="NZ_JACLIC010000034.1"/>
</dbReference>
<evidence type="ECO:0000256" key="1">
    <source>
        <dbReference type="ARBA" id="ARBA00004651"/>
    </source>
</evidence>
<dbReference type="SUPFAM" id="SSF103473">
    <property type="entry name" value="MFS general substrate transporter"/>
    <property type="match status" value="1"/>
</dbReference>
<dbReference type="InterPro" id="IPR036259">
    <property type="entry name" value="MFS_trans_sf"/>
</dbReference>
<evidence type="ECO:0000256" key="4">
    <source>
        <dbReference type="ARBA" id="ARBA00022989"/>
    </source>
</evidence>
<dbReference type="EMBL" id="JACLIC010000034">
    <property type="protein sequence ID" value="MBY0205567.1"/>
    <property type="molecule type" value="Genomic_DNA"/>
</dbReference>
<evidence type="ECO:0000313" key="9">
    <source>
        <dbReference type="Proteomes" id="UP000706031"/>
    </source>
</evidence>
<keyword evidence="9" id="KW-1185">Reference proteome</keyword>
<feature type="transmembrane region" description="Helical" evidence="6">
    <location>
        <begin position="72"/>
        <end position="89"/>
    </location>
</feature>
<evidence type="ECO:0000259" key="7">
    <source>
        <dbReference type="PROSITE" id="PS50850"/>
    </source>
</evidence>
<dbReference type="PANTHER" id="PTHR23502:SF35">
    <property type="entry name" value="MAJOR FACILITATOR SUPERFAMILY (MFS) PROFILE DOMAIN-CONTAINING PROTEIN"/>
    <property type="match status" value="1"/>
</dbReference>
<reference evidence="8 9" key="1">
    <citation type="submission" date="2020-08" db="EMBL/GenBank/DDBJ databases">
        <title>Fungal Genomes of the International Space Station.</title>
        <authorList>
            <person name="Seuylemezian A."/>
            <person name="Singh N.K."/>
            <person name="Wood J."/>
            <person name="Venkateswaran K."/>
        </authorList>
    </citation>
    <scope>NUCLEOTIDE SEQUENCE [LARGE SCALE GENOMIC DNA]</scope>
    <source>
        <strain evidence="8 9">S/N-304-OC-R4</strain>
    </source>
</reference>
<evidence type="ECO:0000313" key="8">
    <source>
        <dbReference type="EMBL" id="MBY0205567.1"/>
    </source>
</evidence>
<dbReference type="PRINTS" id="PR01036">
    <property type="entry name" value="TCRTETB"/>
</dbReference>
<feature type="transmembrane region" description="Helical" evidence="6">
    <location>
        <begin position="162"/>
        <end position="185"/>
    </location>
</feature>
<dbReference type="InterPro" id="IPR011701">
    <property type="entry name" value="MFS"/>
</dbReference>
<feature type="transmembrane region" description="Helical" evidence="6">
    <location>
        <begin position="338"/>
        <end position="357"/>
    </location>
</feature>
<feature type="transmembrane region" description="Helical" evidence="6">
    <location>
        <begin position="363"/>
        <end position="383"/>
    </location>
</feature>
<dbReference type="Gene3D" id="1.20.1720.10">
    <property type="entry name" value="Multidrug resistance protein D"/>
    <property type="match status" value="1"/>
</dbReference>
<evidence type="ECO:0000256" key="5">
    <source>
        <dbReference type="ARBA" id="ARBA00023136"/>
    </source>
</evidence>
<organism evidence="8 9">
    <name type="scientific">Paenibacillus cucumis</name>
    <name type="common">ex Kampfer et al. 2016</name>
    <dbReference type="NCBI Taxonomy" id="1776858"/>
    <lineage>
        <taxon>Bacteria</taxon>
        <taxon>Bacillati</taxon>
        <taxon>Bacillota</taxon>
        <taxon>Bacilli</taxon>
        <taxon>Bacillales</taxon>
        <taxon>Paenibacillaceae</taxon>
        <taxon>Paenibacillus</taxon>
    </lineage>
</organism>
<evidence type="ECO:0000256" key="6">
    <source>
        <dbReference type="SAM" id="Phobius"/>
    </source>
</evidence>
<comment type="caution">
    <text evidence="8">The sequence shown here is derived from an EMBL/GenBank/DDBJ whole genome shotgun (WGS) entry which is preliminary data.</text>
</comment>
<evidence type="ECO:0000256" key="3">
    <source>
        <dbReference type="ARBA" id="ARBA00022692"/>
    </source>
</evidence>
<comment type="subcellular location">
    <subcellularLocation>
        <location evidence="1">Cell membrane</location>
        <topology evidence="1">Multi-pass membrane protein</topology>
    </subcellularLocation>
</comment>
<dbReference type="InterPro" id="IPR020846">
    <property type="entry name" value="MFS_dom"/>
</dbReference>